<feature type="domain" description="ARID" evidence="6">
    <location>
        <begin position="14"/>
        <end position="111"/>
    </location>
</feature>
<dbReference type="Pfam" id="PF01388">
    <property type="entry name" value="ARID"/>
    <property type="match status" value="1"/>
</dbReference>
<name>A0A9P4JUR1_9PLEO</name>
<feature type="domain" description="RFX-type winged-helix" evidence="7">
    <location>
        <begin position="621"/>
        <end position="703"/>
    </location>
</feature>
<evidence type="ECO:0000313" key="9">
    <source>
        <dbReference type="Proteomes" id="UP000799536"/>
    </source>
</evidence>
<organism evidence="8 9">
    <name type="scientific">Delitschia confertaspora ATCC 74209</name>
    <dbReference type="NCBI Taxonomy" id="1513339"/>
    <lineage>
        <taxon>Eukaryota</taxon>
        <taxon>Fungi</taxon>
        <taxon>Dikarya</taxon>
        <taxon>Ascomycota</taxon>
        <taxon>Pezizomycotina</taxon>
        <taxon>Dothideomycetes</taxon>
        <taxon>Pleosporomycetidae</taxon>
        <taxon>Pleosporales</taxon>
        <taxon>Delitschiaceae</taxon>
        <taxon>Delitschia</taxon>
    </lineage>
</organism>
<dbReference type="OrthoDB" id="338531at2759"/>
<evidence type="ECO:0000256" key="2">
    <source>
        <dbReference type="ARBA" id="ARBA00023015"/>
    </source>
</evidence>
<dbReference type="GO" id="GO:0006325">
    <property type="term" value="P:chromatin organization"/>
    <property type="evidence" value="ECO:0007669"/>
    <property type="project" value="UniProtKB-KW"/>
</dbReference>
<dbReference type="GO" id="GO:0016586">
    <property type="term" value="C:RSC-type complex"/>
    <property type="evidence" value="ECO:0007669"/>
    <property type="project" value="TreeGrafter"/>
</dbReference>
<keyword evidence="3" id="KW-0804">Transcription</keyword>
<dbReference type="SMART" id="SM00501">
    <property type="entry name" value="BRIGHT"/>
    <property type="match status" value="1"/>
</dbReference>
<dbReference type="InterPro" id="IPR016024">
    <property type="entry name" value="ARM-type_fold"/>
</dbReference>
<evidence type="ECO:0000256" key="3">
    <source>
        <dbReference type="ARBA" id="ARBA00023163"/>
    </source>
</evidence>
<dbReference type="CDD" id="cd16100">
    <property type="entry name" value="ARID"/>
    <property type="match status" value="1"/>
</dbReference>
<dbReference type="Gene3D" id="1.10.150.60">
    <property type="entry name" value="ARID DNA-binding domain"/>
    <property type="match status" value="1"/>
</dbReference>
<sequence length="1045" mass="116462">MAPSRPREPSIDRTAEYEEFIEKLAAYHEKRGTHLDREPKVGPRHIDLLKLYKRVLEEGGYDKVSDTKQTKLGWRRLAGEFLPGSNNLTTQAFLVKSAYYKNLAAYEISTEYKREPPPPEILENVSAKGGDLLNRTIENYLRPVSREAERLGNGDDGESDSENDTNTPKAQKMETEEPGSTGRPVRSLRHAPPQRVLFQPDITAPRQTRQSTGSMNSPQPGALTNGMFGTSDAAMTIANYQPRTAVPSTMKPVVTPATNPDYFRNLRERYIAKRPARGQPVKGMMLPGTGYPGPNIYIRVLQSLQSGVPAEEAYALHHMVKISYERGDKYRFDGYPGLAEALMAKVLQVASIFYDVSWEVSYMEEVIKKDGNVLDGLYGTTDLLQRIDSLKVLDKQDDLLPKDVEELLNLVNEAGLILRNMVMLPENAAFISRIPVIRDLIVIILNLPKRAVVVELQHYALEIAEQLTRFWTLDSKDPLYRSLLAQLDSEDRGKIITSLKAIGRIAMLLEATNKLEDVPTKALRSICDWLLVEDEELRNACLDFLYLFTGFMDNVEILANEVNVENLVTQLARMLLYNATTYEERRNHTKSSKPSQFSDTAPKLSSSIIEQLVALEEPERSSQWLRTCFEEDPTGEITQIALWSAYNAAFQDVMVPGNPYKSLMPAKDFITNVSSTFSGASAQVLQVSPTQQKYTIRGIRPRAVPADPVTKKQYIRCQWHSPGLINGHIGVKHSAAGRDCGEFAPDAKAMWEHVVSAHLKIPRDESGKWLLEQKPDINMTNGDAVATVAPTKYFCHWGGCGHFNPSGTENAFEAGQHVKTHLPDSSKLQSLHAKHNRTPDTAVYTPYLAQKHQESLQKPRFGMPSGLGGLGIGGSGNQEHTSGMEYGGRQDYQVLTPAPLPPFPHIRYYNTDRDERQDAMGLPLSSVLVLRNLARQMAKLDPPAPASSSSTSSPSPSPKRSRDDEVGEGEEGGERRPSAGKRPKTSNNVDRDEEVERDMEREDESGWVRRIFDPIKEHLCFVAAHNLTLSGYMGPLLKAIGGGGG</sequence>
<gene>
    <name evidence="8" type="ORF">GQ43DRAFT_478934</name>
</gene>
<comment type="caution">
    <text evidence="8">The sequence shown here is derived from an EMBL/GenBank/DDBJ whole genome shotgun (WGS) entry which is preliminary data.</text>
</comment>
<feature type="compositionally biased region" description="Basic and acidic residues" evidence="5">
    <location>
        <begin position="144"/>
        <end position="153"/>
    </location>
</feature>
<dbReference type="PROSITE" id="PS51011">
    <property type="entry name" value="ARID"/>
    <property type="match status" value="1"/>
</dbReference>
<dbReference type="InterPro" id="IPR036431">
    <property type="entry name" value="ARID_dom_sf"/>
</dbReference>
<proteinExistence type="predicted"/>
<dbReference type="InterPro" id="IPR052406">
    <property type="entry name" value="Chromatin_Remodeling_Comp"/>
</dbReference>
<dbReference type="PANTHER" id="PTHR22970">
    <property type="entry name" value="AT-RICH INTERACTIVE DOMAIN-CONTAINING PROTEIN 2"/>
    <property type="match status" value="1"/>
</dbReference>
<keyword evidence="2" id="KW-0805">Transcription regulation</keyword>
<keyword evidence="9" id="KW-1185">Reference proteome</keyword>
<protein>
    <recommendedName>
        <fullName evidence="10">ARID/BRIGHT DNA binding domain protein</fullName>
    </recommendedName>
</protein>
<dbReference type="PANTHER" id="PTHR22970:SF14">
    <property type="entry name" value="AT-RICH INTERACTIVE DOMAIN-CONTAINING PROTEIN 2"/>
    <property type="match status" value="1"/>
</dbReference>
<dbReference type="AlphaFoldDB" id="A0A9P4JUR1"/>
<dbReference type="SMART" id="SM01014">
    <property type="entry name" value="ARID"/>
    <property type="match status" value="1"/>
</dbReference>
<feature type="region of interest" description="Disordered" evidence="5">
    <location>
        <begin position="939"/>
        <end position="1003"/>
    </location>
</feature>
<dbReference type="EMBL" id="ML993899">
    <property type="protein sequence ID" value="KAF2203584.1"/>
    <property type="molecule type" value="Genomic_DNA"/>
</dbReference>
<accession>A0A9P4JUR1</accession>
<dbReference type="SUPFAM" id="SSF48371">
    <property type="entry name" value="ARM repeat"/>
    <property type="match status" value="1"/>
</dbReference>
<dbReference type="GO" id="GO:0006355">
    <property type="term" value="P:regulation of DNA-templated transcription"/>
    <property type="evidence" value="ECO:0007669"/>
    <property type="project" value="InterPro"/>
</dbReference>
<evidence type="ECO:0000256" key="5">
    <source>
        <dbReference type="SAM" id="MobiDB-lite"/>
    </source>
</evidence>
<evidence type="ECO:0000259" key="6">
    <source>
        <dbReference type="PROSITE" id="PS51011"/>
    </source>
</evidence>
<feature type="region of interest" description="Disordered" evidence="5">
    <location>
        <begin position="144"/>
        <end position="221"/>
    </location>
</feature>
<reference evidence="8" key="1">
    <citation type="journal article" date="2020" name="Stud. Mycol.">
        <title>101 Dothideomycetes genomes: a test case for predicting lifestyles and emergence of pathogens.</title>
        <authorList>
            <person name="Haridas S."/>
            <person name="Albert R."/>
            <person name="Binder M."/>
            <person name="Bloem J."/>
            <person name="Labutti K."/>
            <person name="Salamov A."/>
            <person name="Andreopoulos B."/>
            <person name="Baker S."/>
            <person name="Barry K."/>
            <person name="Bills G."/>
            <person name="Bluhm B."/>
            <person name="Cannon C."/>
            <person name="Castanera R."/>
            <person name="Culley D."/>
            <person name="Daum C."/>
            <person name="Ezra D."/>
            <person name="Gonzalez J."/>
            <person name="Henrissat B."/>
            <person name="Kuo A."/>
            <person name="Liang C."/>
            <person name="Lipzen A."/>
            <person name="Lutzoni F."/>
            <person name="Magnuson J."/>
            <person name="Mondo S."/>
            <person name="Nolan M."/>
            <person name="Ohm R."/>
            <person name="Pangilinan J."/>
            <person name="Park H.-J."/>
            <person name="Ramirez L."/>
            <person name="Alfaro M."/>
            <person name="Sun H."/>
            <person name="Tritt A."/>
            <person name="Yoshinaga Y."/>
            <person name="Zwiers L.-H."/>
            <person name="Turgeon B."/>
            <person name="Goodwin S."/>
            <person name="Spatafora J."/>
            <person name="Crous P."/>
            <person name="Grigoriev I."/>
        </authorList>
    </citation>
    <scope>NUCLEOTIDE SEQUENCE</scope>
    <source>
        <strain evidence="8">ATCC 74209</strain>
    </source>
</reference>
<dbReference type="FunFam" id="1.10.150.60:FF:000021">
    <property type="entry name" value="Chromatin structure-remodeling complex subunit rsc9"/>
    <property type="match status" value="1"/>
</dbReference>
<evidence type="ECO:0000259" key="7">
    <source>
        <dbReference type="PROSITE" id="PS51526"/>
    </source>
</evidence>
<dbReference type="InterPro" id="IPR001606">
    <property type="entry name" value="ARID_dom"/>
</dbReference>
<evidence type="ECO:0000313" key="8">
    <source>
        <dbReference type="EMBL" id="KAF2203584.1"/>
    </source>
</evidence>
<dbReference type="PROSITE" id="PS51526">
    <property type="entry name" value="RFX_DBD"/>
    <property type="match status" value="1"/>
</dbReference>
<evidence type="ECO:0000256" key="4">
    <source>
        <dbReference type="ARBA" id="ARBA00023242"/>
    </source>
</evidence>
<dbReference type="SUPFAM" id="SSF46774">
    <property type="entry name" value="ARID-like"/>
    <property type="match status" value="1"/>
</dbReference>
<keyword evidence="4" id="KW-0539">Nucleus</keyword>
<evidence type="ECO:0000256" key="1">
    <source>
        <dbReference type="ARBA" id="ARBA00022853"/>
    </source>
</evidence>
<evidence type="ECO:0008006" key="10">
    <source>
        <dbReference type="Google" id="ProtNLM"/>
    </source>
</evidence>
<dbReference type="Proteomes" id="UP000799536">
    <property type="component" value="Unassembled WGS sequence"/>
</dbReference>
<dbReference type="GO" id="GO:0003677">
    <property type="term" value="F:DNA binding"/>
    <property type="evidence" value="ECO:0007669"/>
    <property type="project" value="InterPro"/>
</dbReference>
<keyword evidence="1" id="KW-0156">Chromatin regulator</keyword>
<feature type="compositionally biased region" description="Polar residues" evidence="5">
    <location>
        <begin position="205"/>
        <end position="219"/>
    </location>
</feature>
<dbReference type="InterPro" id="IPR003150">
    <property type="entry name" value="DNA-bd_RFX"/>
</dbReference>